<dbReference type="PANTHER" id="PTHR43806:SF11">
    <property type="entry name" value="CEREVISIN-RELATED"/>
    <property type="match status" value="1"/>
</dbReference>
<dbReference type="Gene3D" id="3.40.50.200">
    <property type="entry name" value="Peptidase S8/S53 domain"/>
    <property type="match status" value="1"/>
</dbReference>
<keyword evidence="8" id="KW-1185">Reference proteome</keyword>
<feature type="active site" description="Charge relay system" evidence="5">
    <location>
        <position position="421"/>
    </location>
</feature>
<dbReference type="PANTHER" id="PTHR43806">
    <property type="entry name" value="PEPTIDASE S8"/>
    <property type="match status" value="1"/>
</dbReference>
<evidence type="ECO:0000256" key="5">
    <source>
        <dbReference type="PROSITE-ProRule" id="PRU01240"/>
    </source>
</evidence>
<dbReference type="AlphaFoldDB" id="A0A4V1XZL9"/>
<dbReference type="InterPro" id="IPR023828">
    <property type="entry name" value="Peptidase_S8_Ser-AS"/>
</dbReference>
<evidence type="ECO:0000256" key="1">
    <source>
        <dbReference type="ARBA" id="ARBA00011073"/>
    </source>
</evidence>
<dbReference type="InterPro" id="IPR036852">
    <property type="entry name" value="Peptidase_S8/S53_dom_sf"/>
</dbReference>
<evidence type="ECO:0000313" key="8">
    <source>
        <dbReference type="Proteomes" id="UP000295198"/>
    </source>
</evidence>
<dbReference type="InterPro" id="IPR000209">
    <property type="entry name" value="Peptidase_S8/S53_dom"/>
</dbReference>
<dbReference type="PROSITE" id="PS00138">
    <property type="entry name" value="SUBTILASE_SER"/>
    <property type="match status" value="1"/>
</dbReference>
<keyword evidence="3 5" id="KW-0378">Hydrolase</keyword>
<organism evidence="7 8">
    <name type="scientific">Nocardioides guangzhouensis</name>
    <dbReference type="NCBI Taxonomy" id="2497878"/>
    <lineage>
        <taxon>Bacteria</taxon>
        <taxon>Bacillati</taxon>
        <taxon>Actinomycetota</taxon>
        <taxon>Actinomycetes</taxon>
        <taxon>Propionibacteriales</taxon>
        <taxon>Nocardioidaceae</taxon>
        <taxon>Nocardioides</taxon>
    </lineage>
</organism>
<comment type="similarity">
    <text evidence="1 5">Belongs to the peptidase S8 family.</text>
</comment>
<keyword evidence="2 5" id="KW-0645">Protease</keyword>
<name>A0A4V1XZL9_9ACTN</name>
<feature type="active site" description="Charge relay system" evidence="5">
    <location>
        <position position="179"/>
    </location>
</feature>
<sequence length="473" mass="50809">MTEVGRESNVERVQIENILRAAPNVRAHPPDWKTRPEGVDYLYRIDQVIARTPDLGAVQRELTTRKIRNSAEDGEFLTGLTRVHITVPAKEGEGGEGRLRRGLRRLTGRPKKVWSLAEQIQSVRGNLGTAAVSLDHVFYVCKVHSCAAIEPELTDGSTDPVPATQTFASQGEVVVRILDTGLVHTTTAALTWMSRVTGDPDTLVHKLPNQPGQFEITQDGGHGTFTAGCVGVAAPDAAVYVVNAAKLLRPEQETGEPEPETDELGAVCDIDLALLMRDEIENSGVQVMVVNFAGTTQDNVPPPSLAQLSAVIKDRDLVILAPVGNDGDARVTWPSKFDWVKSVGGLTDGAPLERASDQTRYQPGGPLTRAHWSNYGKVDVWAPGDLLMNGYATGSYQPTWNAPPTPPARKFNGMAVWSGTSFATPLVAGMIAARVSATPGLSVRDAWGQLLKLAEGQLVPYAGPSLLPSQALD</sequence>
<dbReference type="PRINTS" id="PR00723">
    <property type="entry name" value="SUBTILISIN"/>
</dbReference>
<dbReference type="GO" id="GO:0004252">
    <property type="term" value="F:serine-type endopeptidase activity"/>
    <property type="evidence" value="ECO:0007669"/>
    <property type="project" value="UniProtKB-UniRule"/>
</dbReference>
<evidence type="ECO:0000256" key="4">
    <source>
        <dbReference type="ARBA" id="ARBA00022825"/>
    </source>
</evidence>
<feature type="active site" description="Charge relay system" evidence="5">
    <location>
        <position position="222"/>
    </location>
</feature>
<keyword evidence="4 5" id="KW-0720">Serine protease</keyword>
<proteinExistence type="inferred from homology"/>
<comment type="caution">
    <text evidence="7">The sequence shown here is derived from an EMBL/GenBank/DDBJ whole genome shotgun (WGS) entry which is preliminary data.</text>
</comment>
<evidence type="ECO:0000313" key="7">
    <source>
        <dbReference type="EMBL" id="RYP87209.1"/>
    </source>
</evidence>
<reference evidence="7 8" key="1">
    <citation type="submission" date="2019-01" db="EMBL/GenBank/DDBJ databases">
        <title>Nocardioides guangzhouensis sp. nov., an actinobacterium isolated from soil.</title>
        <authorList>
            <person name="Fu Y."/>
            <person name="Cai Y."/>
            <person name="Lin Z."/>
            <person name="Chen P."/>
        </authorList>
    </citation>
    <scope>NUCLEOTIDE SEQUENCE [LARGE SCALE GENOMIC DNA]</scope>
    <source>
        <strain evidence="7 8">130</strain>
    </source>
</reference>
<dbReference type="RefSeq" id="WP_134715266.1">
    <property type="nucleotide sequence ID" value="NZ_SDKM01000007.1"/>
</dbReference>
<dbReference type="OrthoDB" id="5177045at2"/>
<gene>
    <name evidence="7" type="ORF">EKO23_06255</name>
</gene>
<accession>A0A4V1XZL9</accession>
<dbReference type="SUPFAM" id="SSF52743">
    <property type="entry name" value="Subtilisin-like"/>
    <property type="match status" value="1"/>
</dbReference>
<dbReference type="Proteomes" id="UP000295198">
    <property type="component" value="Unassembled WGS sequence"/>
</dbReference>
<dbReference type="InterPro" id="IPR050131">
    <property type="entry name" value="Peptidase_S8_subtilisin-like"/>
</dbReference>
<dbReference type="PROSITE" id="PS51892">
    <property type="entry name" value="SUBTILASE"/>
    <property type="match status" value="1"/>
</dbReference>
<dbReference type="InterPro" id="IPR015500">
    <property type="entry name" value="Peptidase_S8_subtilisin-rel"/>
</dbReference>
<evidence type="ECO:0000259" key="6">
    <source>
        <dbReference type="Pfam" id="PF00082"/>
    </source>
</evidence>
<evidence type="ECO:0000256" key="3">
    <source>
        <dbReference type="ARBA" id="ARBA00022801"/>
    </source>
</evidence>
<dbReference type="Pfam" id="PF00082">
    <property type="entry name" value="Peptidase_S8"/>
    <property type="match status" value="1"/>
</dbReference>
<dbReference type="EMBL" id="SDKM01000007">
    <property type="protein sequence ID" value="RYP87209.1"/>
    <property type="molecule type" value="Genomic_DNA"/>
</dbReference>
<dbReference type="GO" id="GO:0006508">
    <property type="term" value="P:proteolysis"/>
    <property type="evidence" value="ECO:0007669"/>
    <property type="project" value="UniProtKB-KW"/>
</dbReference>
<feature type="domain" description="Peptidase S8/S53" evidence="6">
    <location>
        <begin position="172"/>
        <end position="445"/>
    </location>
</feature>
<dbReference type="CDD" id="cd00306">
    <property type="entry name" value="Peptidases_S8_S53"/>
    <property type="match status" value="1"/>
</dbReference>
<protein>
    <recommendedName>
        <fullName evidence="6">Peptidase S8/S53 domain-containing protein</fullName>
    </recommendedName>
</protein>
<evidence type="ECO:0000256" key="2">
    <source>
        <dbReference type="ARBA" id="ARBA00022670"/>
    </source>
</evidence>